<feature type="chain" id="PRO_5030990637" description="F-box domain-containing protein" evidence="1">
    <location>
        <begin position="26"/>
        <end position="813"/>
    </location>
</feature>
<reference evidence="3" key="1">
    <citation type="submission" date="2020-11" db="EMBL/GenBank/DDBJ databases">
        <authorList>
            <person name="Tran Van P."/>
        </authorList>
    </citation>
    <scope>NUCLEOTIDE SEQUENCE</scope>
</reference>
<dbReference type="EMBL" id="OE001331">
    <property type="protein sequence ID" value="CAD7456585.1"/>
    <property type="molecule type" value="Genomic_DNA"/>
</dbReference>
<dbReference type="PROSITE" id="PS50181">
    <property type="entry name" value="FBOX"/>
    <property type="match status" value="1"/>
</dbReference>
<gene>
    <name evidence="3" type="ORF">TTEB3V08_LOCUS4612</name>
</gene>
<feature type="signal peptide" evidence="1">
    <location>
        <begin position="1"/>
        <end position="25"/>
    </location>
</feature>
<sequence length="813" mass="91105">MQLKTLKNLFLYCLCLLLEHWNVNQRLSALQFRFEGCSLSDVITQIDSCGSYDLTYEDVRVDLDGMALRHLPRRGPELNHRGHDAGQDRVVPILDLVQYRVRVVSPHQTPQTGATLCSVLFVPPAKLHLPLVVTPTVWGPPTPVHGSATNSHLMLDYATVVESVSPYQIAGPPPGRVIGHHHVTGSVKSRRQRLDDLQPEQLHVAGIQNLQRLPVEEPVGLVVQSQQYVAYTVQHLADLFLIYNVDDPVVLLNGFPRDETPNPILYLSSARRTQHQELYGDKLVDDSVAPSLDLVPNSSSPFVKQTSEDAAPLPGSSRPNLTLGLDELPPDVLETILSFLTFGEVTSLRVLCRQVHYSCGRIVRIGFSRLERAIDKSSNLLRSEIATIAAFSDTRLVNKKVLLYRCYNVLEMLRAELRMVIVLCRSVLQDEDKCFPGGNILDHFYSVLHKVDIQDIPQWTVESNVTCQLLTTVKRFLEGYQPHCDSVPLGVRVVDLLDILVGADYSLKVTYDPLYGTCHVRAVYELCNARFLTYPLHVLNRETTRARLTAEEIQSLAAYYVTMRFSLWLPTTSPRRVSRGDSVSGCLLRHHGESLEEIQSLAAYYVTTVRYNNRLLLREEQYRRECKLSRFIQTSPGTHDISPSSGAKSNLWRPPREYSSRVCQERVVLSSDGPVVSETYLHHSGKQPHLHGLRCGIDLTCSLGEAPLEVLRAWNKLSSQNGPVSSPVEEGRLTTIKQQEHCWPIEDEASNIEYTSSAPRVSVYSVTGDLRIVLPDTESADEIYKLSPASGILPATSQALLLRAHHEPLPTTV</sequence>
<evidence type="ECO:0000259" key="2">
    <source>
        <dbReference type="PROSITE" id="PS50181"/>
    </source>
</evidence>
<accession>A0A7R9IDZ5</accession>
<proteinExistence type="predicted"/>
<name>A0A7R9IDZ5_9NEOP</name>
<dbReference type="Pfam" id="PF00646">
    <property type="entry name" value="F-box"/>
    <property type="match status" value="1"/>
</dbReference>
<evidence type="ECO:0000256" key="1">
    <source>
        <dbReference type="SAM" id="SignalP"/>
    </source>
</evidence>
<keyword evidence="1" id="KW-0732">Signal</keyword>
<dbReference type="InterPro" id="IPR001810">
    <property type="entry name" value="F-box_dom"/>
</dbReference>
<evidence type="ECO:0000313" key="3">
    <source>
        <dbReference type="EMBL" id="CAD7456585.1"/>
    </source>
</evidence>
<dbReference type="AlphaFoldDB" id="A0A7R9IDZ5"/>
<organism evidence="3">
    <name type="scientific">Timema tahoe</name>
    <dbReference type="NCBI Taxonomy" id="61484"/>
    <lineage>
        <taxon>Eukaryota</taxon>
        <taxon>Metazoa</taxon>
        <taxon>Ecdysozoa</taxon>
        <taxon>Arthropoda</taxon>
        <taxon>Hexapoda</taxon>
        <taxon>Insecta</taxon>
        <taxon>Pterygota</taxon>
        <taxon>Neoptera</taxon>
        <taxon>Polyneoptera</taxon>
        <taxon>Phasmatodea</taxon>
        <taxon>Timematodea</taxon>
        <taxon>Timematoidea</taxon>
        <taxon>Timematidae</taxon>
        <taxon>Timema</taxon>
    </lineage>
</organism>
<dbReference type="SUPFAM" id="SSF81383">
    <property type="entry name" value="F-box domain"/>
    <property type="match status" value="1"/>
</dbReference>
<protein>
    <recommendedName>
        <fullName evidence="2">F-box domain-containing protein</fullName>
    </recommendedName>
</protein>
<feature type="domain" description="F-box" evidence="2">
    <location>
        <begin position="322"/>
        <end position="370"/>
    </location>
</feature>
<dbReference type="InterPro" id="IPR036047">
    <property type="entry name" value="F-box-like_dom_sf"/>
</dbReference>